<comment type="caution">
    <text evidence="3">The sequence shown here is derived from an EMBL/GenBank/DDBJ whole genome shotgun (WGS) entry which is preliminary data.</text>
</comment>
<feature type="region of interest" description="Disordered" evidence="2">
    <location>
        <begin position="1048"/>
        <end position="1075"/>
    </location>
</feature>
<feature type="coiled-coil region" evidence="1">
    <location>
        <begin position="1607"/>
        <end position="1634"/>
    </location>
</feature>
<feature type="compositionally biased region" description="Polar residues" evidence="2">
    <location>
        <begin position="602"/>
        <end position="614"/>
    </location>
</feature>
<feature type="compositionally biased region" description="Basic residues" evidence="2">
    <location>
        <begin position="678"/>
        <end position="687"/>
    </location>
</feature>
<feature type="compositionally biased region" description="Low complexity" evidence="2">
    <location>
        <begin position="1048"/>
        <end position="1069"/>
    </location>
</feature>
<evidence type="ECO:0000256" key="1">
    <source>
        <dbReference type="SAM" id="Coils"/>
    </source>
</evidence>
<feature type="compositionally biased region" description="Basic and acidic residues" evidence="2">
    <location>
        <begin position="377"/>
        <end position="390"/>
    </location>
</feature>
<feature type="compositionally biased region" description="Low complexity" evidence="2">
    <location>
        <begin position="1685"/>
        <end position="1696"/>
    </location>
</feature>
<dbReference type="InterPro" id="IPR026728">
    <property type="entry name" value="BLTP3A/B"/>
</dbReference>
<feature type="coiled-coil region" evidence="1">
    <location>
        <begin position="1726"/>
        <end position="1774"/>
    </location>
</feature>
<feature type="region of interest" description="Disordered" evidence="2">
    <location>
        <begin position="269"/>
        <end position="400"/>
    </location>
</feature>
<feature type="compositionally biased region" description="Basic and acidic residues" evidence="2">
    <location>
        <begin position="278"/>
        <end position="293"/>
    </location>
</feature>
<evidence type="ECO:0000256" key="2">
    <source>
        <dbReference type="SAM" id="MobiDB-lite"/>
    </source>
</evidence>
<gene>
    <name evidence="3" type="ORF">RRG08_049653</name>
</gene>
<organism evidence="3 4">
    <name type="scientific">Elysia crispata</name>
    <name type="common">lettuce slug</name>
    <dbReference type="NCBI Taxonomy" id="231223"/>
    <lineage>
        <taxon>Eukaryota</taxon>
        <taxon>Metazoa</taxon>
        <taxon>Spiralia</taxon>
        <taxon>Lophotrochozoa</taxon>
        <taxon>Mollusca</taxon>
        <taxon>Gastropoda</taxon>
        <taxon>Heterobranchia</taxon>
        <taxon>Euthyneura</taxon>
        <taxon>Panpulmonata</taxon>
        <taxon>Sacoglossa</taxon>
        <taxon>Placobranchoidea</taxon>
        <taxon>Plakobranchidae</taxon>
        <taxon>Elysia</taxon>
    </lineage>
</organism>
<accession>A0AAE0Y7N0</accession>
<protein>
    <recommendedName>
        <fullName evidence="5">UHRF1-binding protein 1-like</fullName>
    </recommendedName>
</protein>
<keyword evidence="1" id="KW-0175">Coiled coil</keyword>
<feature type="compositionally biased region" description="Basic and acidic residues" evidence="2">
    <location>
        <begin position="483"/>
        <end position="505"/>
    </location>
</feature>
<feature type="compositionally biased region" description="Basic and acidic residues" evidence="2">
    <location>
        <begin position="729"/>
        <end position="744"/>
    </location>
</feature>
<evidence type="ECO:0000313" key="4">
    <source>
        <dbReference type="Proteomes" id="UP001283361"/>
    </source>
</evidence>
<dbReference type="PANTHER" id="PTHR22774">
    <property type="entry name" value="CHOREIN N-TERMINAL DOMAIN-CONTAINING PROTEIN"/>
    <property type="match status" value="1"/>
</dbReference>
<reference evidence="3" key="1">
    <citation type="journal article" date="2023" name="G3 (Bethesda)">
        <title>A reference genome for the long-term kleptoplast-retaining sea slug Elysia crispata morphotype clarki.</title>
        <authorList>
            <person name="Eastman K.E."/>
            <person name="Pendleton A.L."/>
            <person name="Shaikh M.A."/>
            <person name="Suttiyut T."/>
            <person name="Ogas R."/>
            <person name="Tomko P."/>
            <person name="Gavelis G."/>
            <person name="Widhalm J.R."/>
            <person name="Wisecaver J.H."/>
        </authorList>
    </citation>
    <scope>NUCLEOTIDE SEQUENCE</scope>
    <source>
        <strain evidence="3">ECLA1</strain>
    </source>
</reference>
<feature type="compositionally biased region" description="Polar residues" evidence="2">
    <location>
        <begin position="1195"/>
        <end position="1208"/>
    </location>
</feature>
<feature type="compositionally biased region" description="Basic and acidic residues" evidence="2">
    <location>
        <begin position="649"/>
        <end position="658"/>
    </location>
</feature>
<feature type="compositionally biased region" description="Polar residues" evidence="2">
    <location>
        <begin position="935"/>
        <end position="947"/>
    </location>
</feature>
<dbReference type="PANTHER" id="PTHR22774:SF11">
    <property type="entry name" value="CHOREIN N-TERMINAL DOMAIN-CONTAINING PROTEIN"/>
    <property type="match status" value="1"/>
</dbReference>
<feature type="compositionally biased region" description="Polar residues" evidence="2">
    <location>
        <begin position="426"/>
        <end position="445"/>
    </location>
</feature>
<feature type="compositionally biased region" description="Polar residues" evidence="2">
    <location>
        <begin position="1236"/>
        <end position="1245"/>
    </location>
</feature>
<proteinExistence type="predicted"/>
<feature type="compositionally biased region" description="Polar residues" evidence="2">
    <location>
        <begin position="365"/>
        <end position="374"/>
    </location>
</feature>
<feature type="compositionally biased region" description="Basic and acidic residues" evidence="2">
    <location>
        <begin position="415"/>
        <end position="425"/>
    </location>
</feature>
<feature type="region of interest" description="Disordered" evidence="2">
    <location>
        <begin position="909"/>
        <end position="980"/>
    </location>
</feature>
<feature type="compositionally biased region" description="Basic and acidic residues" evidence="2">
    <location>
        <begin position="616"/>
        <end position="642"/>
    </location>
</feature>
<feature type="compositionally biased region" description="Acidic residues" evidence="2">
    <location>
        <begin position="960"/>
        <end position="969"/>
    </location>
</feature>
<feature type="compositionally biased region" description="Gly residues" evidence="2">
    <location>
        <begin position="1654"/>
        <end position="1672"/>
    </location>
</feature>
<feature type="region of interest" description="Disordered" evidence="2">
    <location>
        <begin position="415"/>
        <end position="505"/>
    </location>
</feature>
<feature type="compositionally biased region" description="Basic and acidic residues" evidence="2">
    <location>
        <begin position="446"/>
        <end position="467"/>
    </location>
</feature>
<feature type="compositionally biased region" description="Basic and acidic residues" evidence="2">
    <location>
        <begin position="690"/>
        <end position="720"/>
    </location>
</feature>
<sequence>MDDKQSHVISGKGNKTVPHPNLYVLVNPVRVTVDFLTLLWSNVFLLTLSNSLDMDFGEQKPPEHVDIKVEMLMPRLIMPAEEKVENQPDRPEAVQLQVSKLVVTNGRTEDSMTRADLLNTLDMYDRAGLFSSREFPNEEGQHNVKGEVIPVALYQHADGSDDPYIDRAIKVLLSQVKSDDASNTQLSPPDGPFSLPPHSLNCNSLKRLASRDVWSVQAEQLWLEFLGAPANRNRPVPFVEALPVTLWLNLTPRPIEREKKEQMVVNGAIVKDNVNDSNNHEKESEESWRDNDRGNSQPVTFRVGGESPALRQCGGDGNKVGSQCKSYNDHKQQQSHHLSSSSKMPVLGTSPPFSGSPGKEDRFGTRTSDQNGGQNHDYPRDKVSARESRGNGKSWYNSLDHRQHAMEYNECRNRRFHSEEGEKSPKSGNSASNGSYESGKVQTRNYRCDKANDDMRESIVGQLDRDYSCSSGNQRSRSHQRPSKRDGSAHDSVEDRQRFHRHVEDGDLNYAKGREWMANESAYSLHREQHESRRDGVSNFLQRQDSRSSFNSVRQCDEARERRGRERRLRHSSSSSSEKRDPDTVVTRVAGSRGRCIDVLESRSSAEGQVSSDSIHGMDERHIRKDKPVSVEDHFPSSDKRYFQGGEEEFSRSQEVHRSSSRGRHCSDSPDWGSPRSQTRHRERHLQRSSSRDSRGGRENPKEEVLRRSPRTDVARRPISRDTQAGRRLAREPSRDSSDGRYDSSDQLSKTITKSRKGGSAQGRNTSAHSGEDDCGSGRNSWTEDDANEGMRGGHCSGSGARQHRSQSRGSERGVAGGSTVHRHPFSGRGENPVDIPRPRCITEEVKDTAPRRGPNHRIYDIDSDKDIFKQGGDAHSPMDAMMGSVINNLIDSPGSYPFLEQNNLEDRYRHSQPQSRHGCERRGGGPNIGWEVQQDATSSGWSQQHQRPPPDGCKSSQSQEDEDEEDTDWPNTQQGKKSTNARNFDQKICVLIQVGSKLRIQLNHFQFVFLLRLAESFAAFQNDLSADLLSLASTSVPASQFAGMNSPITATTTTSSSQQATQPSASSIKPSLKQEPPSTIIIPVVLKEVEFAVVCPYQMHQRTFSDDFSILSPFLQGINSGQDAVFGEDGDLNSTSCFPQFVDNISKASRYKEETSLKPLQHSISFKSHSVNPLETTPKLAPPPEGHQRARSFMNPSSHASAQQMPVNMTVPVINSGGNPSPFSFENLRKEPGDSMSQSLNSVGKDSGIGIDRKSTSRGQGRGAPRGATNSSKGGTSDMKKAFTSAFSSFTDKLKNKMEGTESDDLETMSIRTDTSDDDFEHLSLDDFGEEVPAFMPHDPPSMDTASVNDNYSDLGDPGDSISMYAESSTTKGKEMVYVVLFKIDHTELCLENGDRKMQARVQLAKLASVQLGNISYDDFQTRFSSPKGYLQEDVSDSPPAKYPVRLRLDSVTPDLGSADVPASCDHLTVLAEDLSLQFKMSGLNCLSDFSEDEKISAETLPISLDIRNLLLVLEEDRPPANVTSPGSLPTNLHIQQLSVEREKDGIFCINGYSSNSSDGKRAAAPLPVPPSGSINTISATTSKKPTMVNAVTSPVISPDGTMALLMASQNEAVLLRRQLEEVRRANRLYEHQLLQWRDAMAASGGRNPFTGRSGGIGAGGSGVGGGGSGGPSMKKRSSFTVDSLSSSPASLSGSQQDCSSTGGGASTVFTTTRPALCEEVDPARDELERENLQLQQRMAQLEEDLLTVSKEKESLLQTLQLLQDELLASERRQRAKLKT</sequence>
<feature type="region of interest" description="Disordered" evidence="2">
    <location>
        <begin position="1647"/>
        <end position="1710"/>
    </location>
</feature>
<feature type="compositionally biased region" description="Basic and acidic residues" evidence="2">
    <location>
        <begin position="527"/>
        <end position="536"/>
    </location>
</feature>
<dbReference type="Pfam" id="PF24917">
    <property type="entry name" value="BLTP3A_B"/>
    <property type="match status" value="3"/>
</dbReference>
<keyword evidence="4" id="KW-1185">Reference proteome</keyword>
<feature type="compositionally biased region" description="Polar residues" evidence="2">
    <location>
        <begin position="970"/>
        <end position="980"/>
    </location>
</feature>
<feature type="region of interest" description="Disordered" evidence="2">
    <location>
        <begin position="1172"/>
        <end position="1280"/>
    </location>
</feature>
<feature type="compositionally biased region" description="Polar residues" evidence="2">
    <location>
        <begin position="539"/>
        <end position="554"/>
    </location>
</feature>
<feature type="compositionally biased region" description="Basic and acidic residues" evidence="2">
    <location>
        <begin position="555"/>
        <end position="564"/>
    </location>
</feature>
<dbReference type="Proteomes" id="UP001283361">
    <property type="component" value="Unassembled WGS sequence"/>
</dbReference>
<evidence type="ECO:0008006" key="5">
    <source>
        <dbReference type="Google" id="ProtNLM"/>
    </source>
</evidence>
<evidence type="ECO:0000313" key="3">
    <source>
        <dbReference type="EMBL" id="KAK3734235.1"/>
    </source>
</evidence>
<name>A0AAE0Y7N0_9GAST</name>
<feature type="region of interest" description="Disordered" evidence="2">
    <location>
        <begin position="527"/>
        <end position="837"/>
    </location>
</feature>
<dbReference type="EMBL" id="JAWDGP010006856">
    <property type="protein sequence ID" value="KAK3734235.1"/>
    <property type="molecule type" value="Genomic_DNA"/>
</dbReference>